<sequence length="92" mass="10063">MPAPKPKSSSRQNSSYNPGSTQGKASYKPTRSTSFCPDPIREDPSDRSDQAPKTQIMKKPLRASPEPMNPDAPGQVLAEKAKKRKNPALTKK</sequence>
<evidence type="ECO:0000313" key="2">
    <source>
        <dbReference type="EMBL" id="TGO81585.1"/>
    </source>
</evidence>
<feature type="compositionally biased region" description="Basic residues" evidence="1">
    <location>
        <begin position="81"/>
        <end position="92"/>
    </location>
</feature>
<feature type="compositionally biased region" description="Basic and acidic residues" evidence="1">
    <location>
        <begin position="39"/>
        <end position="50"/>
    </location>
</feature>
<dbReference type="Proteomes" id="UP000297280">
    <property type="component" value="Unassembled WGS sequence"/>
</dbReference>
<evidence type="ECO:0000313" key="3">
    <source>
        <dbReference type="Proteomes" id="UP000297280"/>
    </source>
</evidence>
<reference evidence="2 3" key="1">
    <citation type="submission" date="2017-12" db="EMBL/GenBank/DDBJ databases">
        <title>Comparative genomics of Botrytis spp.</title>
        <authorList>
            <person name="Valero-Jimenez C.A."/>
            <person name="Tapia P."/>
            <person name="Veloso J."/>
            <person name="Silva-Moreno E."/>
            <person name="Staats M."/>
            <person name="Valdes J.H."/>
            <person name="Van Kan J.A.L."/>
        </authorList>
    </citation>
    <scope>NUCLEOTIDE SEQUENCE [LARGE SCALE GENOMIC DNA]</scope>
    <source>
        <strain evidence="2 3">MUCL3349</strain>
    </source>
</reference>
<dbReference type="EMBL" id="PQXO01001088">
    <property type="protein sequence ID" value="TGO81585.1"/>
    <property type="molecule type" value="Genomic_DNA"/>
</dbReference>
<proteinExistence type="predicted"/>
<feature type="compositionally biased region" description="Polar residues" evidence="1">
    <location>
        <begin position="7"/>
        <end position="35"/>
    </location>
</feature>
<name>A0A4Z1K6L4_9HELO</name>
<evidence type="ECO:0000256" key="1">
    <source>
        <dbReference type="SAM" id="MobiDB-lite"/>
    </source>
</evidence>
<accession>A0A4Z1K6L4</accession>
<protein>
    <submittedName>
        <fullName evidence="2">Uncharacterized protein</fullName>
    </submittedName>
</protein>
<dbReference type="AlphaFoldDB" id="A0A4Z1K6L4"/>
<organism evidence="2 3">
    <name type="scientific">Botrytis porri</name>
    <dbReference type="NCBI Taxonomy" id="87229"/>
    <lineage>
        <taxon>Eukaryota</taxon>
        <taxon>Fungi</taxon>
        <taxon>Dikarya</taxon>
        <taxon>Ascomycota</taxon>
        <taxon>Pezizomycotina</taxon>
        <taxon>Leotiomycetes</taxon>
        <taxon>Helotiales</taxon>
        <taxon>Sclerotiniaceae</taxon>
        <taxon>Botrytis</taxon>
    </lineage>
</organism>
<keyword evidence="3" id="KW-1185">Reference proteome</keyword>
<comment type="caution">
    <text evidence="2">The sequence shown here is derived from an EMBL/GenBank/DDBJ whole genome shotgun (WGS) entry which is preliminary data.</text>
</comment>
<feature type="region of interest" description="Disordered" evidence="1">
    <location>
        <begin position="1"/>
        <end position="92"/>
    </location>
</feature>
<gene>
    <name evidence="2" type="ORF">BPOR_1094g00010</name>
</gene>